<dbReference type="EMBL" id="ACPB03000541">
    <property type="status" value="NOT_ANNOTATED_CDS"/>
    <property type="molecule type" value="Genomic_DNA"/>
</dbReference>
<dbReference type="PANTHER" id="PTHR46780">
    <property type="entry name" value="PROTEIN EVA-1"/>
    <property type="match status" value="1"/>
</dbReference>
<dbReference type="EMBL" id="ACPB03000544">
    <property type="status" value="NOT_ANNOTATED_CDS"/>
    <property type="molecule type" value="Genomic_DNA"/>
</dbReference>
<reference evidence="1" key="1">
    <citation type="submission" date="2015-05" db="UniProtKB">
        <authorList>
            <consortium name="EnsemblMetazoa"/>
        </authorList>
    </citation>
    <scope>IDENTIFICATION</scope>
</reference>
<protein>
    <submittedName>
        <fullName evidence="1">SUEL-type lectin domain-containing protein</fullName>
    </submittedName>
</protein>
<evidence type="ECO:0000313" key="2">
    <source>
        <dbReference type="Proteomes" id="UP000015103"/>
    </source>
</evidence>
<accession>T1HYG9</accession>
<dbReference type="Gene3D" id="2.60.120.740">
    <property type="match status" value="1"/>
</dbReference>
<dbReference type="EMBL" id="ACPB03000546">
    <property type="status" value="NOT_ANNOTATED_CDS"/>
    <property type="molecule type" value="Genomic_DNA"/>
</dbReference>
<dbReference type="VEuPathDB" id="VectorBase:RPRC009089"/>
<evidence type="ECO:0000313" key="1">
    <source>
        <dbReference type="EnsemblMetazoa" id="RPRC009089-PA"/>
    </source>
</evidence>
<name>T1HYG9_RHOPR</name>
<dbReference type="InParanoid" id="T1HYG9"/>
<dbReference type="EnsemblMetazoa" id="RPRC009089-RA">
    <property type="protein sequence ID" value="RPRC009089-PA"/>
    <property type="gene ID" value="RPRC009089"/>
</dbReference>
<organism evidence="1 2">
    <name type="scientific">Rhodnius prolixus</name>
    <name type="common">Triatomid bug</name>
    <dbReference type="NCBI Taxonomy" id="13249"/>
    <lineage>
        <taxon>Eukaryota</taxon>
        <taxon>Metazoa</taxon>
        <taxon>Ecdysozoa</taxon>
        <taxon>Arthropoda</taxon>
        <taxon>Hexapoda</taxon>
        <taxon>Insecta</taxon>
        <taxon>Pterygota</taxon>
        <taxon>Neoptera</taxon>
        <taxon>Paraneoptera</taxon>
        <taxon>Hemiptera</taxon>
        <taxon>Heteroptera</taxon>
        <taxon>Panheteroptera</taxon>
        <taxon>Cimicomorpha</taxon>
        <taxon>Reduviidae</taxon>
        <taxon>Triatominae</taxon>
        <taxon>Rhodnius</taxon>
    </lineage>
</organism>
<keyword evidence="2" id="KW-1185">Reference proteome</keyword>
<dbReference type="EMBL" id="ACPB03000542">
    <property type="status" value="NOT_ANNOTATED_CDS"/>
    <property type="molecule type" value="Genomic_DNA"/>
</dbReference>
<proteinExistence type="predicted"/>
<dbReference type="EMBL" id="ACPB03000545">
    <property type="status" value="NOT_ANNOTATED_CDS"/>
    <property type="molecule type" value="Genomic_DNA"/>
</dbReference>
<dbReference type="InterPro" id="IPR043159">
    <property type="entry name" value="Lectin_gal-bd_sf"/>
</dbReference>
<dbReference type="AlphaFoldDB" id="T1HYG9"/>
<dbReference type="EMBL" id="ACPB03000543">
    <property type="status" value="NOT_ANNOTATED_CDS"/>
    <property type="molecule type" value="Genomic_DNA"/>
</dbReference>
<dbReference type="Proteomes" id="UP000015103">
    <property type="component" value="Unassembled WGS sequence"/>
</dbReference>
<sequence length="326" mass="37239">MACEDYTLNISCPDGYYLDIVNAFYGRKDENICYRKGKIINTNCSAQTALAVMHSSTLTTHSKFEFQTSKEGFYTGYLTASAFAPGLPFVDLHDRLSSHPAQNNSKSGNVALTPLLPSVLPLPWYGNVKWPWNNWLEWVQDHVRIKGNETAYQLTRNGANTPFIGTEPAQRLDLEREHEKIWVMCPGVKHKKSRDATKQFQEKHIQLNAKSESEVQDYNVNGVKITPPKENGHLNIKADKIKDVVWLRGAHHISKMSFASSIRWCRKIRGIWEIDLIAVRHGFIDMYLFIDILNPVDTRDLLLLLTKLFINGSPVQWAVFSFKESV</sequence>
<dbReference type="HOGENOM" id="CLU_853420_0_0_1"/>